<keyword evidence="4 8" id="KW-0812">Transmembrane</keyword>
<evidence type="ECO:0000313" key="11">
    <source>
        <dbReference type="Proteomes" id="UP000228987"/>
    </source>
</evidence>
<keyword evidence="6 8" id="KW-0472">Membrane</keyword>
<accession>A0A2A5C9X1</accession>
<evidence type="ECO:0000256" key="9">
    <source>
        <dbReference type="NCBIfam" id="TIGR02209"/>
    </source>
</evidence>
<keyword evidence="7 8" id="KW-0131">Cell cycle</keyword>
<dbReference type="AlphaFoldDB" id="A0A2A5C9X1"/>
<evidence type="ECO:0000256" key="5">
    <source>
        <dbReference type="ARBA" id="ARBA00022989"/>
    </source>
</evidence>
<protein>
    <recommendedName>
        <fullName evidence="8 9">Cell division protein FtsL</fullName>
    </recommendedName>
</protein>
<dbReference type="PANTHER" id="PTHR37479:SF1">
    <property type="entry name" value="CELL DIVISION PROTEIN FTSL"/>
    <property type="match status" value="1"/>
</dbReference>
<dbReference type="GO" id="GO:0043093">
    <property type="term" value="P:FtsZ-dependent cytokinesis"/>
    <property type="evidence" value="ECO:0007669"/>
    <property type="project" value="UniProtKB-UniRule"/>
</dbReference>
<dbReference type="Pfam" id="PF04999">
    <property type="entry name" value="FtsL"/>
    <property type="match status" value="1"/>
</dbReference>
<comment type="subunit">
    <text evidence="8">Part of a complex composed of FtsB, FtsL and FtsQ.</text>
</comment>
<dbReference type="InterPro" id="IPR011922">
    <property type="entry name" value="Cell_div_FtsL"/>
</dbReference>
<keyword evidence="2 8" id="KW-1003">Cell membrane</keyword>
<dbReference type="PANTHER" id="PTHR37479">
    <property type="entry name" value="CELL DIVISION PROTEIN FTSL"/>
    <property type="match status" value="1"/>
</dbReference>
<evidence type="ECO:0000256" key="4">
    <source>
        <dbReference type="ARBA" id="ARBA00022692"/>
    </source>
</evidence>
<comment type="function">
    <text evidence="8">Essential cell division protein. May link together the upstream cell division proteins, which are predominantly cytoplasmic, with the downstream cell division proteins, which are predominantly periplasmic.</text>
</comment>
<keyword evidence="3 8" id="KW-0132">Cell division</keyword>
<evidence type="ECO:0000256" key="3">
    <source>
        <dbReference type="ARBA" id="ARBA00022618"/>
    </source>
</evidence>
<comment type="subcellular location">
    <subcellularLocation>
        <location evidence="8">Cell inner membrane</location>
        <topology evidence="8">Single-pass type II membrane protein</topology>
    </subcellularLocation>
    <subcellularLocation>
        <location evidence="1">Cell membrane</location>
        <topology evidence="1">Single-pass type II membrane protein</topology>
    </subcellularLocation>
    <text evidence="8">Localizes to the division septum where it forms a ring structure.</text>
</comment>
<keyword evidence="5 8" id="KW-1133">Transmembrane helix</keyword>
<dbReference type="Proteomes" id="UP000228987">
    <property type="component" value="Unassembled WGS sequence"/>
</dbReference>
<keyword evidence="8" id="KW-0997">Cell inner membrane</keyword>
<dbReference type="NCBIfam" id="TIGR02209">
    <property type="entry name" value="ftsL_broad"/>
    <property type="match status" value="1"/>
</dbReference>
<dbReference type="EMBL" id="NVWI01000008">
    <property type="protein sequence ID" value="PCJ40659.1"/>
    <property type="molecule type" value="Genomic_DNA"/>
</dbReference>
<evidence type="ECO:0000313" key="10">
    <source>
        <dbReference type="EMBL" id="PCJ40659.1"/>
    </source>
</evidence>
<dbReference type="GO" id="GO:0005886">
    <property type="term" value="C:plasma membrane"/>
    <property type="evidence" value="ECO:0007669"/>
    <property type="project" value="UniProtKB-SubCell"/>
</dbReference>
<evidence type="ECO:0000256" key="8">
    <source>
        <dbReference type="HAMAP-Rule" id="MF_00910"/>
    </source>
</evidence>
<organism evidence="10 11">
    <name type="scientific">SAR86 cluster bacterium</name>
    <dbReference type="NCBI Taxonomy" id="2030880"/>
    <lineage>
        <taxon>Bacteria</taxon>
        <taxon>Pseudomonadati</taxon>
        <taxon>Pseudomonadota</taxon>
        <taxon>Gammaproteobacteria</taxon>
        <taxon>SAR86 cluster</taxon>
    </lineage>
</organism>
<dbReference type="HAMAP" id="MF_00910">
    <property type="entry name" value="FtsL"/>
    <property type="match status" value="1"/>
</dbReference>
<comment type="similarity">
    <text evidence="8">Belongs to the FtsL family.</text>
</comment>
<evidence type="ECO:0000256" key="2">
    <source>
        <dbReference type="ARBA" id="ARBA00022475"/>
    </source>
</evidence>
<gene>
    <name evidence="8 10" type="primary">ftsL</name>
    <name evidence="10" type="ORF">COA71_10480</name>
</gene>
<reference evidence="11" key="1">
    <citation type="submission" date="2017-08" db="EMBL/GenBank/DDBJ databases">
        <title>A dynamic microbial community with high functional redundancy inhabits the cold, oxic subseafloor aquifer.</title>
        <authorList>
            <person name="Tully B.J."/>
            <person name="Wheat C.G."/>
            <person name="Glazer B.T."/>
            <person name="Huber J.A."/>
        </authorList>
    </citation>
    <scope>NUCLEOTIDE SEQUENCE [LARGE SCALE GENOMIC DNA]</scope>
</reference>
<evidence type="ECO:0000256" key="6">
    <source>
        <dbReference type="ARBA" id="ARBA00023136"/>
    </source>
</evidence>
<sequence length="103" mass="11610">MKNKFNRALKRQSNDGVIWLAFFLGLMLVCSSALGVVYAVNESRHLLNELHLLENKRNALQVEWGQLLLEQSSLVSQGRVEGIAIAELGMKIPAMENMVMVRQ</sequence>
<evidence type="ECO:0000256" key="7">
    <source>
        <dbReference type="ARBA" id="ARBA00023306"/>
    </source>
</evidence>
<comment type="caution">
    <text evidence="10">The sequence shown here is derived from an EMBL/GenBank/DDBJ whole genome shotgun (WGS) entry which is preliminary data.</text>
</comment>
<proteinExistence type="inferred from homology"/>
<evidence type="ECO:0000256" key="1">
    <source>
        <dbReference type="ARBA" id="ARBA00004401"/>
    </source>
</evidence>
<name>A0A2A5C9X1_9GAMM</name>
<dbReference type="GO" id="GO:0032153">
    <property type="term" value="C:cell division site"/>
    <property type="evidence" value="ECO:0007669"/>
    <property type="project" value="UniProtKB-UniRule"/>
</dbReference>